<dbReference type="RefSeq" id="WP_258857062.1">
    <property type="nucleotide sequence ID" value="NZ_JANUGV010000003.1"/>
</dbReference>
<evidence type="ECO:0000313" key="3">
    <source>
        <dbReference type="EMBL" id="MCS0609419.1"/>
    </source>
</evidence>
<comment type="caution">
    <text evidence="3">The sequence shown here is derived from an EMBL/GenBank/DDBJ whole genome shotgun (WGS) entry which is preliminary data.</text>
</comment>
<dbReference type="Pfam" id="PF05016">
    <property type="entry name" value="ParE_toxin"/>
    <property type="match status" value="1"/>
</dbReference>
<gene>
    <name evidence="3" type="ORF">NX773_14710</name>
</gene>
<evidence type="ECO:0000313" key="4">
    <source>
        <dbReference type="Proteomes" id="UP001205861"/>
    </source>
</evidence>
<reference evidence="3 4" key="1">
    <citation type="submission" date="2022-08" db="EMBL/GenBank/DDBJ databases">
        <title>Reclassification of Massilia species as members of the genera Telluria, Duganella, Pseudoduganella, Mokoshia gen. nov. and Zemynaea gen. nov. using orthogonal and non-orthogonal genome-based approaches.</title>
        <authorList>
            <person name="Bowman J.P."/>
        </authorList>
    </citation>
    <scope>NUCLEOTIDE SEQUENCE [LARGE SCALE GENOMIC DNA]</scope>
    <source>
        <strain evidence="3 4">JCM 31607</strain>
    </source>
</reference>
<dbReference type="EMBL" id="JANUGV010000003">
    <property type="protein sequence ID" value="MCS0609419.1"/>
    <property type="molecule type" value="Genomic_DNA"/>
</dbReference>
<evidence type="ECO:0000256" key="1">
    <source>
        <dbReference type="ARBA" id="ARBA00006226"/>
    </source>
</evidence>
<dbReference type="PANTHER" id="PTHR33755:SF7">
    <property type="entry name" value="TOXIN MODULE OF TOXIN-ANTITOXIN SYSTEM RELE_STBE FAMILY"/>
    <property type="match status" value="1"/>
</dbReference>
<dbReference type="Gene3D" id="3.30.2310.20">
    <property type="entry name" value="RelE-like"/>
    <property type="match status" value="1"/>
</dbReference>
<dbReference type="Proteomes" id="UP001205861">
    <property type="component" value="Unassembled WGS sequence"/>
</dbReference>
<dbReference type="PANTHER" id="PTHR33755">
    <property type="entry name" value="TOXIN PARE1-RELATED"/>
    <property type="match status" value="1"/>
</dbReference>
<protein>
    <submittedName>
        <fullName evidence="3">Type II toxin-antitoxin system RelE/ParE family toxin</fullName>
    </submittedName>
</protein>
<dbReference type="InterPro" id="IPR035093">
    <property type="entry name" value="RelE/ParE_toxin_dom_sf"/>
</dbReference>
<proteinExistence type="inferred from homology"/>
<comment type="similarity">
    <text evidence="1">Belongs to the RelE toxin family.</text>
</comment>
<dbReference type="InterPro" id="IPR051803">
    <property type="entry name" value="TA_system_RelE-like_toxin"/>
</dbReference>
<keyword evidence="4" id="KW-1185">Reference proteome</keyword>
<dbReference type="InterPro" id="IPR007712">
    <property type="entry name" value="RelE/ParE_toxin"/>
</dbReference>
<accession>A0ABT2BLP9</accession>
<evidence type="ECO:0000256" key="2">
    <source>
        <dbReference type="ARBA" id="ARBA00022649"/>
    </source>
</evidence>
<name>A0ABT2BLP9_9BURK</name>
<keyword evidence="2" id="KW-1277">Toxin-antitoxin system</keyword>
<sequence>MAEISYSSQALADLEHISDFLAGQGVSAQLEALDLIDDAVGVLARHPLIGRPAESGLRELVISQGKTGYVALYSYEANDDAILILAIRHQREAGFFHTDAGPRNP</sequence>
<organism evidence="3 4">
    <name type="scientific">Massilia solisilvae</name>
    <dbReference type="NCBI Taxonomy" id="1811225"/>
    <lineage>
        <taxon>Bacteria</taxon>
        <taxon>Pseudomonadati</taxon>
        <taxon>Pseudomonadota</taxon>
        <taxon>Betaproteobacteria</taxon>
        <taxon>Burkholderiales</taxon>
        <taxon>Oxalobacteraceae</taxon>
        <taxon>Telluria group</taxon>
        <taxon>Massilia</taxon>
    </lineage>
</organism>